<dbReference type="Proteomes" id="UP000176576">
    <property type="component" value="Unassembled WGS sequence"/>
</dbReference>
<dbReference type="InterPro" id="IPR003488">
    <property type="entry name" value="DprA"/>
</dbReference>
<dbReference type="EMBL" id="MHNN01000020">
    <property type="protein sequence ID" value="OGZ45584.1"/>
    <property type="molecule type" value="Genomic_DNA"/>
</dbReference>
<reference evidence="3 4" key="1">
    <citation type="journal article" date="2016" name="Nat. Commun.">
        <title>Thousands of microbial genomes shed light on interconnected biogeochemical processes in an aquifer system.</title>
        <authorList>
            <person name="Anantharaman K."/>
            <person name="Brown C.T."/>
            <person name="Hug L.A."/>
            <person name="Sharon I."/>
            <person name="Castelle C.J."/>
            <person name="Probst A.J."/>
            <person name="Thomas B.C."/>
            <person name="Singh A."/>
            <person name="Wilkins M.J."/>
            <person name="Karaoz U."/>
            <person name="Brodie E.L."/>
            <person name="Williams K.H."/>
            <person name="Hubbard S.S."/>
            <person name="Banfield J.F."/>
        </authorList>
    </citation>
    <scope>NUCLEOTIDE SEQUENCE [LARGE SCALE GENOMIC DNA]</scope>
</reference>
<sequence>MEAIFAHALNCVAEFNPKRLANLYTHFGSYETAWRASARELAEVWEDPEFEQVVNKKRSDISLEQIQKQLEQLHVTPITKEDVSYPNQLRQISSPPALLYIEGALLPADAKPVIAVVGTRMATSYGREACRALVEPLAKAGIPIISGLAAGIDTEAHKTTLAAHGYTAAILGSGIDRNVLYPSSNKRLADEIISGGGTIISEYPPHFKASNWTFPLRNRIIAGLSSGVLVIEAREKSGTLITARYALELGRDVMAVPGSIFSATSKTPHALIRDGATPVTSPEDIFHALGLTDTYIDEQATRHMSEEEQVVFDTLIEPRSTNDIGRMLEKRIGDIQRILALLEIHGMVRNMGNGIYRKT</sequence>
<dbReference type="Gene3D" id="3.40.50.450">
    <property type="match status" value="1"/>
</dbReference>
<comment type="similarity">
    <text evidence="1">Belongs to the DprA/Smf family.</text>
</comment>
<dbReference type="InterPro" id="IPR057666">
    <property type="entry name" value="DrpA_SLOG"/>
</dbReference>
<dbReference type="PANTHER" id="PTHR43022">
    <property type="entry name" value="PROTEIN SMF"/>
    <property type="match status" value="1"/>
</dbReference>
<organism evidence="3 4">
    <name type="scientific">Candidatus Ryanbacteria bacterium RIFCSPHIGHO2_02_FULL_45_13b</name>
    <dbReference type="NCBI Taxonomy" id="1802117"/>
    <lineage>
        <taxon>Bacteria</taxon>
        <taxon>Candidatus Ryaniibacteriota</taxon>
    </lineage>
</organism>
<dbReference type="NCBIfam" id="TIGR00732">
    <property type="entry name" value="dprA"/>
    <property type="match status" value="1"/>
</dbReference>
<proteinExistence type="inferred from homology"/>
<accession>A0A1G2G5Q7</accession>
<evidence type="ECO:0000313" key="3">
    <source>
        <dbReference type="EMBL" id="OGZ45584.1"/>
    </source>
</evidence>
<protein>
    <submittedName>
        <fullName evidence="3">DNA protecting protein DprA</fullName>
    </submittedName>
</protein>
<dbReference type="PANTHER" id="PTHR43022:SF1">
    <property type="entry name" value="PROTEIN SMF"/>
    <property type="match status" value="1"/>
</dbReference>
<gene>
    <name evidence="3" type="ORF">A3J54_02025</name>
</gene>
<comment type="caution">
    <text evidence="3">The sequence shown here is derived from an EMBL/GenBank/DDBJ whole genome shotgun (WGS) entry which is preliminary data.</text>
</comment>
<dbReference type="AlphaFoldDB" id="A0A1G2G5Q7"/>
<dbReference type="Pfam" id="PF02481">
    <property type="entry name" value="DNA_processg_A"/>
    <property type="match status" value="1"/>
</dbReference>
<evidence type="ECO:0000313" key="4">
    <source>
        <dbReference type="Proteomes" id="UP000176576"/>
    </source>
</evidence>
<feature type="domain" description="Smf/DprA SLOG" evidence="2">
    <location>
        <begin position="78"/>
        <end position="289"/>
    </location>
</feature>
<dbReference type="STRING" id="1802117.A3J54_02025"/>
<evidence type="ECO:0000256" key="1">
    <source>
        <dbReference type="ARBA" id="ARBA00006525"/>
    </source>
</evidence>
<dbReference type="SUPFAM" id="SSF102405">
    <property type="entry name" value="MCP/YpsA-like"/>
    <property type="match status" value="1"/>
</dbReference>
<dbReference type="GO" id="GO:0009294">
    <property type="term" value="P:DNA-mediated transformation"/>
    <property type="evidence" value="ECO:0007669"/>
    <property type="project" value="InterPro"/>
</dbReference>
<evidence type="ECO:0000259" key="2">
    <source>
        <dbReference type="Pfam" id="PF02481"/>
    </source>
</evidence>
<name>A0A1G2G5Q7_9BACT</name>